<evidence type="ECO:0000256" key="1">
    <source>
        <dbReference type="SAM" id="Phobius"/>
    </source>
</evidence>
<feature type="transmembrane region" description="Helical" evidence="1">
    <location>
        <begin position="62"/>
        <end position="83"/>
    </location>
</feature>
<accession>A0A7G2IHZ9</accession>
<dbReference type="EMBL" id="CBWP010000011">
    <property type="protein sequence ID" value="CDL36338.1"/>
    <property type="molecule type" value="Genomic_DNA"/>
</dbReference>
<keyword evidence="1" id="KW-0812">Transmembrane</keyword>
<sequence length="156" mass="17344">MSWFKRILLGLIILAGLIGTLKDYKYFGLFGALGLFIIFLLSTIFLWQWASGRLPEITKLHAILILLASAIASIFVINMAIAGNLHVDLMEVMRVTITHNPLFLSDSLRGCMGKSGHLAMAVKRCTAGRESAGLNAGRYKKRRLNQDAFFITEQKS</sequence>
<keyword evidence="1" id="KW-0472">Membrane</keyword>
<comment type="caution">
    <text evidence="2">The sequence shown here is derived from an EMBL/GenBank/DDBJ whole genome shotgun (WGS) entry which is preliminary data.</text>
</comment>
<proteinExistence type="predicted"/>
<feature type="transmembrane region" description="Helical" evidence="1">
    <location>
        <begin position="29"/>
        <end position="50"/>
    </location>
</feature>
<organism evidence="2 3">
    <name type="scientific">Citrobacter freundii</name>
    <dbReference type="NCBI Taxonomy" id="546"/>
    <lineage>
        <taxon>Bacteria</taxon>
        <taxon>Pseudomonadati</taxon>
        <taxon>Pseudomonadota</taxon>
        <taxon>Gammaproteobacteria</taxon>
        <taxon>Enterobacterales</taxon>
        <taxon>Enterobacteriaceae</taxon>
        <taxon>Citrobacter</taxon>
        <taxon>Citrobacter freundii complex</taxon>
    </lineage>
</organism>
<evidence type="ECO:0000313" key="3">
    <source>
        <dbReference type="Proteomes" id="UP000019194"/>
    </source>
</evidence>
<evidence type="ECO:0000313" key="2">
    <source>
        <dbReference type="EMBL" id="CDL36338.1"/>
    </source>
</evidence>
<dbReference type="Proteomes" id="UP000019194">
    <property type="component" value="Unassembled WGS sequence"/>
</dbReference>
<reference evidence="2 3" key="1">
    <citation type="submission" date="2013-10" db="EMBL/GenBank/DDBJ databases">
        <title>Antibiotic resistance diversity of beta-lactamase producers in the General Hospital Vienna.</title>
        <authorList>
            <person name="Barisic I."/>
            <person name="Mitteregger D."/>
            <person name="Hirschl A.M."/>
            <person name="Noehammer C."/>
            <person name="Wiesinger-Mayr H."/>
        </authorList>
    </citation>
    <scope>NUCLEOTIDE SEQUENCE [LARGE SCALE GENOMIC DNA]</scope>
    <source>
        <strain evidence="2 3">ISC11</strain>
    </source>
</reference>
<dbReference type="AlphaFoldDB" id="A0A7G2IHZ9"/>
<protein>
    <submittedName>
        <fullName evidence="2">Uncharacterized protein</fullName>
    </submittedName>
</protein>
<keyword evidence="1" id="KW-1133">Transmembrane helix</keyword>
<name>A0A7G2IHZ9_CITFR</name>